<reference evidence="2 3" key="1">
    <citation type="journal article" date="2019" name="Nat. Ecol. Evol.">
        <title>Megaphylogeny resolves global patterns of mushroom evolution.</title>
        <authorList>
            <person name="Varga T."/>
            <person name="Krizsan K."/>
            <person name="Foldi C."/>
            <person name="Dima B."/>
            <person name="Sanchez-Garcia M."/>
            <person name="Sanchez-Ramirez S."/>
            <person name="Szollosi G.J."/>
            <person name="Szarkandi J.G."/>
            <person name="Papp V."/>
            <person name="Albert L."/>
            <person name="Andreopoulos W."/>
            <person name="Angelini C."/>
            <person name="Antonin V."/>
            <person name="Barry K.W."/>
            <person name="Bougher N.L."/>
            <person name="Buchanan P."/>
            <person name="Buyck B."/>
            <person name="Bense V."/>
            <person name="Catcheside P."/>
            <person name="Chovatia M."/>
            <person name="Cooper J."/>
            <person name="Damon W."/>
            <person name="Desjardin D."/>
            <person name="Finy P."/>
            <person name="Geml J."/>
            <person name="Haridas S."/>
            <person name="Hughes K."/>
            <person name="Justo A."/>
            <person name="Karasinski D."/>
            <person name="Kautmanova I."/>
            <person name="Kiss B."/>
            <person name="Kocsube S."/>
            <person name="Kotiranta H."/>
            <person name="LaButti K.M."/>
            <person name="Lechner B.E."/>
            <person name="Liimatainen K."/>
            <person name="Lipzen A."/>
            <person name="Lukacs Z."/>
            <person name="Mihaltcheva S."/>
            <person name="Morgado L.N."/>
            <person name="Niskanen T."/>
            <person name="Noordeloos M.E."/>
            <person name="Ohm R.A."/>
            <person name="Ortiz-Santana B."/>
            <person name="Ovrebo C."/>
            <person name="Racz N."/>
            <person name="Riley R."/>
            <person name="Savchenko A."/>
            <person name="Shiryaev A."/>
            <person name="Soop K."/>
            <person name="Spirin V."/>
            <person name="Szebenyi C."/>
            <person name="Tomsovsky M."/>
            <person name="Tulloss R.E."/>
            <person name="Uehling J."/>
            <person name="Grigoriev I.V."/>
            <person name="Vagvolgyi C."/>
            <person name="Papp T."/>
            <person name="Martin F.M."/>
            <person name="Miettinen O."/>
            <person name="Hibbett D.S."/>
            <person name="Nagy L.G."/>
        </authorList>
    </citation>
    <scope>NUCLEOTIDE SEQUENCE [LARGE SCALE GENOMIC DNA]</scope>
    <source>
        <strain evidence="2 3">CBS 962.96</strain>
    </source>
</reference>
<evidence type="ECO:0000313" key="3">
    <source>
        <dbReference type="Proteomes" id="UP000297245"/>
    </source>
</evidence>
<dbReference type="OrthoDB" id="674604at2759"/>
<keyword evidence="3" id="KW-1185">Reference proteome</keyword>
<dbReference type="EMBL" id="ML179101">
    <property type="protein sequence ID" value="THV00638.1"/>
    <property type="molecule type" value="Genomic_DNA"/>
</dbReference>
<dbReference type="Proteomes" id="UP000297245">
    <property type="component" value="Unassembled WGS sequence"/>
</dbReference>
<feature type="domain" description="Heterokaryon incompatibility" evidence="1">
    <location>
        <begin position="33"/>
        <end position="121"/>
    </location>
</feature>
<dbReference type="PANTHER" id="PTHR10622:SF10">
    <property type="entry name" value="HET DOMAIN-CONTAINING PROTEIN"/>
    <property type="match status" value="1"/>
</dbReference>
<sequence>MAPVDVCPHRFIDTQSLELVEFSSKDNIIIPPYAILSHTWIPEEEIIYDEYRQPLEETYEKLGYHKIKAACLRAREQNLRYIWIDTCCIKQSDDNDVAANITSMYGYYQNAEVCYVYLVDVTALQSDWPTQLRDSQWLGRGWTLQELLAPKTVLFFDEYWQYIGDKHNLRGLIHHKTTIPQSVLSGEQSIQDINVLDRMSWATKRETTKLQDQAYCLQGLLGISIKPNYDEAWEILVLLPAF</sequence>
<dbReference type="PANTHER" id="PTHR10622">
    <property type="entry name" value="HET DOMAIN-CONTAINING PROTEIN"/>
    <property type="match status" value="1"/>
</dbReference>
<evidence type="ECO:0000259" key="1">
    <source>
        <dbReference type="Pfam" id="PF06985"/>
    </source>
</evidence>
<protein>
    <submittedName>
        <fullName evidence="2">HET-domain-containing protein</fullName>
    </submittedName>
</protein>
<gene>
    <name evidence="2" type="ORF">K435DRAFT_818266</name>
</gene>
<dbReference type="AlphaFoldDB" id="A0A4S8MDI6"/>
<accession>A0A4S8MDI6</accession>
<evidence type="ECO:0000313" key="2">
    <source>
        <dbReference type="EMBL" id="THV00638.1"/>
    </source>
</evidence>
<dbReference type="InterPro" id="IPR010730">
    <property type="entry name" value="HET"/>
</dbReference>
<organism evidence="2 3">
    <name type="scientific">Dendrothele bispora (strain CBS 962.96)</name>
    <dbReference type="NCBI Taxonomy" id="1314807"/>
    <lineage>
        <taxon>Eukaryota</taxon>
        <taxon>Fungi</taxon>
        <taxon>Dikarya</taxon>
        <taxon>Basidiomycota</taxon>
        <taxon>Agaricomycotina</taxon>
        <taxon>Agaricomycetes</taxon>
        <taxon>Agaricomycetidae</taxon>
        <taxon>Agaricales</taxon>
        <taxon>Agaricales incertae sedis</taxon>
        <taxon>Dendrothele</taxon>
    </lineage>
</organism>
<dbReference type="Pfam" id="PF06985">
    <property type="entry name" value="HET"/>
    <property type="match status" value="1"/>
</dbReference>
<name>A0A4S8MDI6_DENBC</name>
<proteinExistence type="predicted"/>